<organism evidence="2 3">
    <name type="scientific">Polymorphospora lycopeni</name>
    <dbReference type="NCBI Taxonomy" id="3140240"/>
    <lineage>
        <taxon>Bacteria</taxon>
        <taxon>Bacillati</taxon>
        <taxon>Actinomycetota</taxon>
        <taxon>Actinomycetes</taxon>
        <taxon>Micromonosporales</taxon>
        <taxon>Micromonosporaceae</taxon>
        <taxon>Polymorphospora</taxon>
    </lineage>
</organism>
<gene>
    <name evidence="2" type="ORF">AAFH96_05540</name>
</gene>
<comment type="caution">
    <text evidence="2">The sequence shown here is derived from an EMBL/GenBank/DDBJ whole genome shotgun (WGS) entry which is preliminary data.</text>
</comment>
<feature type="region of interest" description="Disordered" evidence="1">
    <location>
        <begin position="68"/>
        <end position="88"/>
    </location>
</feature>
<reference evidence="2 3" key="1">
    <citation type="submission" date="2024-04" db="EMBL/GenBank/DDBJ databases">
        <title>Polymorphospora sp. isolated from Baiyangdian Lake in Xiong'an New Area.</title>
        <authorList>
            <person name="Zhang X."/>
            <person name="Liu J."/>
        </authorList>
    </citation>
    <scope>NUCLEOTIDE SEQUENCE [LARGE SCALE GENOMIC DNA]</scope>
    <source>
        <strain evidence="2 3">2-325</strain>
    </source>
</reference>
<keyword evidence="3" id="KW-1185">Reference proteome</keyword>
<dbReference type="Proteomes" id="UP001582793">
    <property type="component" value="Unassembled WGS sequence"/>
</dbReference>
<name>A0ABV5CNF9_9ACTN</name>
<feature type="compositionally biased region" description="Basic and acidic residues" evidence="1">
    <location>
        <begin position="17"/>
        <end position="33"/>
    </location>
</feature>
<protein>
    <submittedName>
        <fullName evidence="2">Uncharacterized protein</fullName>
    </submittedName>
</protein>
<evidence type="ECO:0000313" key="3">
    <source>
        <dbReference type="Proteomes" id="UP001582793"/>
    </source>
</evidence>
<accession>A0ABV5CNF9</accession>
<evidence type="ECO:0000256" key="1">
    <source>
        <dbReference type="SAM" id="MobiDB-lite"/>
    </source>
</evidence>
<proteinExistence type="predicted"/>
<feature type="region of interest" description="Disordered" evidence="1">
    <location>
        <begin position="1"/>
        <end position="33"/>
    </location>
</feature>
<evidence type="ECO:0000313" key="2">
    <source>
        <dbReference type="EMBL" id="MFB6392566.1"/>
    </source>
</evidence>
<dbReference type="EMBL" id="JBCGDC010000011">
    <property type="protein sequence ID" value="MFB6392566.1"/>
    <property type="molecule type" value="Genomic_DNA"/>
</dbReference>
<sequence length="88" mass="9672">MADEEDPKVSALAEVKAASDQHEDAQNAEEEKRKALHDAIVKALQAGAGPSAIERVSHYDRQHIDRIRKAAGLPPTRRPTVQRIPKGE</sequence>
<dbReference type="RefSeq" id="WP_375733282.1">
    <property type="nucleotide sequence ID" value="NZ_JBCGDC010000011.1"/>
</dbReference>